<reference evidence="7 8" key="1">
    <citation type="submission" date="2018-05" db="EMBL/GenBank/DDBJ databases">
        <title>Draft genome sequence of Scytalidium lignicola DSM 105466, a ubiquitous saprotrophic fungus.</title>
        <authorList>
            <person name="Buettner E."/>
            <person name="Gebauer A.M."/>
            <person name="Hofrichter M."/>
            <person name="Liers C."/>
            <person name="Kellner H."/>
        </authorList>
    </citation>
    <scope>NUCLEOTIDE SEQUENCE [LARGE SCALE GENOMIC DNA]</scope>
    <source>
        <strain evidence="7 8">DSM 105466</strain>
    </source>
</reference>
<name>A0A3E2HHL2_SCYLI</name>
<organism evidence="7 8">
    <name type="scientific">Scytalidium lignicola</name>
    <name type="common">Hyphomycete</name>
    <dbReference type="NCBI Taxonomy" id="5539"/>
    <lineage>
        <taxon>Eukaryota</taxon>
        <taxon>Fungi</taxon>
        <taxon>Dikarya</taxon>
        <taxon>Ascomycota</taxon>
        <taxon>Pezizomycotina</taxon>
        <taxon>Leotiomycetes</taxon>
        <taxon>Leotiomycetes incertae sedis</taxon>
        <taxon>Scytalidium</taxon>
    </lineage>
</organism>
<evidence type="ECO:0000256" key="3">
    <source>
        <dbReference type="ARBA" id="ARBA00023015"/>
    </source>
</evidence>
<keyword evidence="8" id="KW-1185">Reference proteome</keyword>
<evidence type="ECO:0000256" key="5">
    <source>
        <dbReference type="ARBA" id="ARBA00023242"/>
    </source>
</evidence>
<dbReference type="InterPro" id="IPR050815">
    <property type="entry name" value="TF_fung"/>
</dbReference>
<dbReference type="CDD" id="cd12148">
    <property type="entry name" value="fungal_TF_MHR"/>
    <property type="match status" value="1"/>
</dbReference>
<dbReference type="GO" id="GO:0003677">
    <property type="term" value="F:DNA binding"/>
    <property type="evidence" value="ECO:0007669"/>
    <property type="project" value="InterPro"/>
</dbReference>
<feature type="non-terminal residue" evidence="7">
    <location>
        <position position="543"/>
    </location>
</feature>
<dbReference type="Pfam" id="PF04082">
    <property type="entry name" value="Fungal_trans"/>
    <property type="match status" value="1"/>
</dbReference>
<dbReference type="AlphaFoldDB" id="A0A3E2HHL2"/>
<feature type="non-terminal residue" evidence="7">
    <location>
        <position position="1"/>
    </location>
</feature>
<feature type="domain" description="Xylanolytic transcriptional activator regulatory" evidence="6">
    <location>
        <begin position="216"/>
        <end position="293"/>
    </location>
</feature>
<dbReference type="STRING" id="5539.A0A3E2HHL2"/>
<keyword evidence="2" id="KW-0479">Metal-binding</keyword>
<sequence>MRPQYRNSEKNWICQYSYIDSSGKEIESFHVKRTGTQSSGVPEDTSVTRAFPRSSSSLVVSTSSNWQSQKTDALSIFFLDLDIFQQRRVDVSNTCFSTPTSIINLLGTHANVQETASWFFKSVHPWIPIVSKKRFYDQLLYISPQSHPDIALLLLCMRLLKWSPSENESDPRTLLYSRAKQFYLEVETAGVFSIHALQAGILIAVYELGHAIYPSAYLSIASCARYGYSLGINPRGTYRARKPFIWVELEEEKRVWWAIIIIDRFVSLGCPGRPFASEDPYPEDSLPSDDGLWDQGIMPTDEPFTTASPSSANMGRFTLVAHIAKLLGQVLRHVSDKILDATTHYEEAIQLDRTIHALLGVSETESRESPNPICNQSAILESTLMTLHEKYSSPSMKPSSSPVMDHNYSRSVMENLATDMVAATRYYFHILTPPAYDDFSPFFLHSIYQCTTTFVRMYQENRNSETLESLDMLKKVLRVLDGKWRVAATANSPASTKSFPPQGQLIRNIGRMVEVSQIDGVGDYAVLDEQAIRGLVSELRKGG</sequence>
<evidence type="ECO:0000256" key="1">
    <source>
        <dbReference type="ARBA" id="ARBA00004123"/>
    </source>
</evidence>
<dbReference type="EMBL" id="NCSJ02000046">
    <property type="protein sequence ID" value="RFU32899.1"/>
    <property type="molecule type" value="Genomic_DNA"/>
</dbReference>
<accession>A0A3E2HHL2</accession>
<dbReference type="OMA" id="AANYAWY"/>
<gene>
    <name evidence="7" type="ORF">B7463_g3460</name>
</gene>
<evidence type="ECO:0000313" key="7">
    <source>
        <dbReference type="EMBL" id="RFU32899.1"/>
    </source>
</evidence>
<dbReference type="PANTHER" id="PTHR47338:SF20">
    <property type="entry name" value="ZN(II)2CYS6 TRANSCRIPTION FACTOR (EUROFUNG)"/>
    <property type="match status" value="1"/>
</dbReference>
<dbReference type="GO" id="GO:0000981">
    <property type="term" value="F:DNA-binding transcription factor activity, RNA polymerase II-specific"/>
    <property type="evidence" value="ECO:0007669"/>
    <property type="project" value="InterPro"/>
</dbReference>
<protein>
    <recommendedName>
        <fullName evidence="6">Xylanolytic transcriptional activator regulatory domain-containing protein</fullName>
    </recommendedName>
</protein>
<evidence type="ECO:0000313" key="8">
    <source>
        <dbReference type="Proteomes" id="UP000258309"/>
    </source>
</evidence>
<comment type="caution">
    <text evidence="7">The sequence shown here is derived from an EMBL/GenBank/DDBJ whole genome shotgun (WGS) entry which is preliminary data.</text>
</comment>
<proteinExistence type="predicted"/>
<evidence type="ECO:0000256" key="4">
    <source>
        <dbReference type="ARBA" id="ARBA00023163"/>
    </source>
</evidence>
<dbReference type="GO" id="GO:0005634">
    <property type="term" value="C:nucleus"/>
    <property type="evidence" value="ECO:0007669"/>
    <property type="project" value="UniProtKB-SubCell"/>
</dbReference>
<evidence type="ECO:0000256" key="2">
    <source>
        <dbReference type="ARBA" id="ARBA00022723"/>
    </source>
</evidence>
<dbReference type="SMART" id="SM00906">
    <property type="entry name" value="Fungal_trans"/>
    <property type="match status" value="1"/>
</dbReference>
<dbReference type="InterPro" id="IPR007219">
    <property type="entry name" value="XnlR_reg_dom"/>
</dbReference>
<keyword evidence="5" id="KW-0539">Nucleus</keyword>
<evidence type="ECO:0000259" key="6">
    <source>
        <dbReference type="SMART" id="SM00906"/>
    </source>
</evidence>
<dbReference type="PANTHER" id="PTHR47338">
    <property type="entry name" value="ZN(II)2CYS6 TRANSCRIPTION FACTOR (EUROFUNG)-RELATED"/>
    <property type="match status" value="1"/>
</dbReference>
<dbReference type="GO" id="GO:0008270">
    <property type="term" value="F:zinc ion binding"/>
    <property type="evidence" value="ECO:0007669"/>
    <property type="project" value="InterPro"/>
</dbReference>
<comment type="subcellular location">
    <subcellularLocation>
        <location evidence="1">Nucleus</location>
    </subcellularLocation>
</comment>
<keyword evidence="3" id="KW-0805">Transcription regulation</keyword>
<dbReference type="OrthoDB" id="3862662at2759"/>
<dbReference type="Proteomes" id="UP000258309">
    <property type="component" value="Unassembled WGS sequence"/>
</dbReference>
<dbReference type="GO" id="GO:0006351">
    <property type="term" value="P:DNA-templated transcription"/>
    <property type="evidence" value="ECO:0007669"/>
    <property type="project" value="InterPro"/>
</dbReference>
<keyword evidence="4" id="KW-0804">Transcription</keyword>